<evidence type="ECO:0000256" key="1">
    <source>
        <dbReference type="SAM" id="MobiDB-lite"/>
    </source>
</evidence>
<proteinExistence type="predicted"/>
<evidence type="ECO:0000313" key="3">
    <source>
        <dbReference type="Proteomes" id="UP000607653"/>
    </source>
</evidence>
<organism evidence="2 3">
    <name type="scientific">Nelumbo nucifera</name>
    <name type="common">Sacred lotus</name>
    <dbReference type="NCBI Taxonomy" id="4432"/>
    <lineage>
        <taxon>Eukaryota</taxon>
        <taxon>Viridiplantae</taxon>
        <taxon>Streptophyta</taxon>
        <taxon>Embryophyta</taxon>
        <taxon>Tracheophyta</taxon>
        <taxon>Spermatophyta</taxon>
        <taxon>Magnoliopsida</taxon>
        <taxon>Proteales</taxon>
        <taxon>Nelumbonaceae</taxon>
        <taxon>Nelumbo</taxon>
    </lineage>
</organism>
<dbReference type="Proteomes" id="UP000607653">
    <property type="component" value="Unassembled WGS sequence"/>
</dbReference>
<feature type="compositionally biased region" description="Basic and acidic residues" evidence="1">
    <location>
        <begin position="15"/>
        <end position="25"/>
    </location>
</feature>
<feature type="region of interest" description="Disordered" evidence="1">
    <location>
        <begin position="15"/>
        <end position="43"/>
    </location>
</feature>
<accession>A0A822ZCG0</accession>
<dbReference type="EMBL" id="DUZY01000005">
    <property type="protein sequence ID" value="DAD41135.1"/>
    <property type="molecule type" value="Genomic_DNA"/>
</dbReference>
<comment type="caution">
    <text evidence="2">The sequence shown here is derived from an EMBL/GenBank/DDBJ whole genome shotgun (WGS) entry which is preliminary data.</text>
</comment>
<gene>
    <name evidence="2" type="ORF">HUJ06_015458</name>
</gene>
<dbReference type="AlphaFoldDB" id="A0A822ZCG0"/>
<feature type="compositionally biased region" description="Polar residues" evidence="1">
    <location>
        <begin position="26"/>
        <end position="43"/>
    </location>
</feature>
<protein>
    <submittedName>
        <fullName evidence="2">Uncharacterized protein</fullName>
    </submittedName>
</protein>
<evidence type="ECO:0000313" key="2">
    <source>
        <dbReference type="EMBL" id="DAD41135.1"/>
    </source>
</evidence>
<sequence length="43" mass="4926">MRADLRTMHPFLRSVREKNRGKSENDASLPQICSSNGNKMVHI</sequence>
<reference evidence="2 3" key="1">
    <citation type="journal article" date="2020" name="Mol. Biol. Evol.">
        <title>Distinct Expression and Methylation Patterns for Genes with Different Fates following a Single Whole-Genome Duplication in Flowering Plants.</title>
        <authorList>
            <person name="Shi T."/>
            <person name="Rahmani R.S."/>
            <person name="Gugger P.F."/>
            <person name="Wang M."/>
            <person name="Li H."/>
            <person name="Zhang Y."/>
            <person name="Li Z."/>
            <person name="Wang Q."/>
            <person name="Van de Peer Y."/>
            <person name="Marchal K."/>
            <person name="Chen J."/>
        </authorList>
    </citation>
    <scope>NUCLEOTIDE SEQUENCE [LARGE SCALE GENOMIC DNA]</scope>
    <source>
        <tissue evidence="2">Leaf</tissue>
    </source>
</reference>
<keyword evidence="3" id="KW-1185">Reference proteome</keyword>
<name>A0A822ZCG0_NELNU</name>